<keyword evidence="3" id="KW-0813">Transport</keyword>
<dbReference type="GO" id="GO:0030150">
    <property type="term" value="P:protein import into mitochondrial matrix"/>
    <property type="evidence" value="ECO:0007669"/>
    <property type="project" value="TreeGrafter"/>
</dbReference>
<keyword evidence="12" id="KW-0675">Receptor</keyword>
<dbReference type="AlphaFoldDB" id="A0A3M7SEK4"/>
<dbReference type="PRINTS" id="PR01989">
    <property type="entry name" value="EUOM20RECPTR"/>
</dbReference>
<evidence type="ECO:0000313" key="13">
    <source>
        <dbReference type="Proteomes" id="UP000276133"/>
    </source>
</evidence>
<evidence type="ECO:0000256" key="2">
    <source>
        <dbReference type="ARBA" id="ARBA00005792"/>
    </source>
</evidence>
<dbReference type="Proteomes" id="UP000276133">
    <property type="component" value="Unassembled WGS sequence"/>
</dbReference>
<dbReference type="PRINTS" id="PR00351">
    <property type="entry name" value="OM20RECEPTOR"/>
</dbReference>
<name>A0A3M7SEK4_BRAPC</name>
<proteinExistence type="inferred from homology"/>
<protein>
    <submittedName>
        <fullName evidence="12">Mitochondrial import receptor subunit TOM20-like protein</fullName>
    </submittedName>
</protein>
<accession>A0A3M7SEK4</accession>
<organism evidence="12 13">
    <name type="scientific">Brachionus plicatilis</name>
    <name type="common">Marine rotifer</name>
    <name type="synonym">Brachionus muelleri</name>
    <dbReference type="NCBI Taxonomy" id="10195"/>
    <lineage>
        <taxon>Eukaryota</taxon>
        <taxon>Metazoa</taxon>
        <taxon>Spiralia</taxon>
        <taxon>Gnathifera</taxon>
        <taxon>Rotifera</taxon>
        <taxon>Eurotatoria</taxon>
        <taxon>Monogononta</taxon>
        <taxon>Pseudotrocha</taxon>
        <taxon>Ploima</taxon>
        <taxon>Brachionidae</taxon>
        <taxon>Brachionus</taxon>
    </lineage>
</organism>
<feature type="region of interest" description="Disordered" evidence="10">
    <location>
        <begin position="143"/>
        <end position="165"/>
    </location>
</feature>
<evidence type="ECO:0000256" key="10">
    <source>
        <dbReference type="SAM" id="MobiDB-lite"/>
    </source>
</evidence>
<evidence type="ECO:0000256" key="1">
    <source>
        <dbReference type="ARBA" id="ARBA00004572"/>
    </source>
</evidence>
<keyword evidence="8" id="KW-0496">Mitochondrion</keyword>
<feature type="transmembrane region" description="Helical" evidence="11">
    <location>
        <begin position="6"/>
        <end position="25"/>
    </location>
</feature>
<dbReference type="GO" id="GO:0008320">
    <property type="term" value="F:protein transmembrane transporter activity"/>
    <property type="evidence" value="ECO:0007669"/>
    <property type="project" value="TreeGrafter"/>
</dbReference>
<evidence type="ECO:0000256" key="3">
    <source>
        <dbReference type="ARBA" id="ARBA00022448"/>
    </source>
</evidence>
<keyword evidence="4 11" id="KW-0812">Transmembrane</keyword>
<evidence type="ECO:0000256" key="9">
    <source>
        <dbReference type="ARBA" id="ARBA00023136"/>
    </source>
</evidence>
<comment type="similarity">
    <text evidence="2">Belongs to the Tom20 family.</text>
</comment>
<keyword evidence="13" id="KW-1185">Reference proteome</keyword>
<feature type="compositionally biased region" description="Polar residues" evidence="10">
    <location>
        <begin position="143"/>
        <end position="162"/>
    </location>
</feature>
<evidence type="ECO:0000256" key="8">
    <source>
        <dbReference type="ARBA" id="ARBA00023128"/>
    </source>
</evidence>
<dbReference type="InterPro" id="IPR023392">
    <property type="entry name" value="Tom20_dom_sf"/>
</dbReference>
<comment type="subcellular location">
    <subcellularLocation>
        <location evidence="1">Mitochondrion outer membrane</location>
        <topology evidence="1">Single-pass membrane protein</topology>
    </subcellularLocation>
</comment>
<dbReference type="GO" id="GO:0030943">
    <property type="term" value="F:mitochondrion targeting sequence binding"/>
    <property type="evidence" value="ECO:0007669"/>
    <property type="project" value="TreeGrafter"/>
</dbReference>
<comment type="caution">
    <text evidence="12">The sequence shown here is derived from an EMBL/GenBank/DDBJ whole genome shotgun (WGS) entry which is preliminary data.</text>
</comment>
<evidence type="ECO:0000256" key="4">
    <source>
        <dbReference type="ARBA" id="ARBA00022692"/>
    </source>
</evidence>
<gene>
    <name evidence="12" type="ORF">BpHYR1_003055</name>
</gene>
<keyword evidence="6" id="KW-0653">Protein transport</keyword>
<dbReference type="Pfam" id="PF02064">
    <property type="entry name" value="MAS20"/>
    <property type="match status" value="1"/>
</dbReference>
<dbReference type="SUPFAM" id="SSF47157">
    <property type="entry name" value="Mitochondrial import receptor subunit Tom20"/>
    <property type="match status" value="1"/>
</dbReference>
<keyword evidence="5" id="KW-1000">Mitochondrion outer membrane</keyword>
<reference evidence="12 13" key="1">
    <citation type="journal article" date="2018" name="Sci. Rep.">
        <title>Genomic signatures of local adaptation to the degree of environmental predictability in rotifers.</title>
        <authorList>
            <person name="Franch-Gras L."/>
            <person name="Hahn C."/>
            <person name="Garcia-Roger E.M."/>
            <person name="Carmona M.J."/>
            <person name="Serra M."/>
            <person name="Gomez A."/>
        </authorList>
    </citation>
    <scope>NUCLEOTIDE SEQUENCE [LARGE SCALE GENOMIC DNA]</scope>
    <source>
        <strain evidence="12">HYR1</strain>
    </source>
</reference>
<evidence type="ECO:0000256" key="6">
    <source>
        <dbReference type="ARBA" id="ARBA00022927"/>
    </source>
</evidence>
<dbReference type="InterPro" id="IPR022422">
    <property type="entry name" value="MAS20_rcpt_metazoan"/>
</dbReference>
<keyword evidence="9 11" id="KW-0472">Membrane</keyword>
<evidence type="ECO:0000256" key="5">
    <source>
        <dbReference type="ARBA" id="ARBA00022787"/>
    </source>
</evidence>
<dbReference type="STRING" id="10195.A0A3M7SEK4"/>
<dbReference type="GO" id="GO:0006886">
    <property type="term" value="P:intracellular protein transport"/>
    <property type="evidence" value="ECO:0007669"/>
    <property type="project" value="InterPro"/>
</dbReference>
<dbReference type="Gene3D" id="1.20.960.10">
    <property type="entry name" value="Mitochondrial outer membrane translocase complex, subunit Tom20 domain"/>
    <property type="match status" value="1"/>
</dbReference>
<dbReference type="GO" id="GO:0005742">
    <property type="term" value="C:mitochondrial outer membrane translocase complex"/>
    <property type="evidence" value="ECO:0007669"/>
    <property type="project" value="InterPro"/>
</dbReference>
<evidence type="ECO:0000313" key="12">
    <source>
        <dbReference type="EMBL" id="RNA34159.1"/>
    </source>
</evidence>
<sequence>MLTRNMGVAIAGSLGLAVVGYCVYFDHKRRSHPDFKKKLLEKRRKQQREKEEQSSSKYPDLSDEQAVQKFFLTEISLGEQLMALGDIENAIEHLANAVAVTAHKENLLNVLRTSLPDPIFRLLVERLPEVTKKIYNSYKQKNAGSPQFKFQSSESNSNTNEPIITEIPSDNLAVDDLLD</sequence>
<dbReference type="OrthoDB" id="2154253at2759"/>
<dbReference type="EMBL" id="REGN01001518">
    <property type="protein sequence ID" value="RNA34159.1"/>
    <property type="molecule type" value="Genomic_DNA"/>
</dbReference>
<dbReference type="GO" id="GO:0006605">
    <property type="term" value="P:protein targeting"/>
    <property type="evidence" value="ECO:0007669"/>
    <property type="project" value="InterPro"/>
</dbReference>
<evidence type="ECO:0000256" key="11">
    <source>
        <dbReference type="SAM" id="Phobius"/>
    </source>
</evidence>
<keyword evidence="7 11" id="KW-1133">Transmembrane helix</keyword>
<dbReference type="PANTHER" id="PTHR12430">
    <property type="entry name" value="MITOCHONDRIAL IMPORT RECEPTOR SUBUNIT TOM20"/>
    <property type="match status" value="1"/>
</dbReference>
<evidence type="ECO:0000256" key="7">
    <source>
        <dbReference type="ARBA" id="ARBA00022989"/>
    </source>
</evidence>
<dbReference type="GO" id="GO:0016031">
    <property type="term" value="P:tRNA import into mitochondrion"/>
    <property type="evidence" value="ECO:0007669"/>
    <property type="project" value="TreeGrafter"/>
</dbReference>
<dbReference type="InterPro" id="IPR002056">
    <property type="entry name" value="MAS20"/>
</dbReference>
<feature type="region of interest" description="Disordered" evidence="10">
    <location>
        <begin position="36"/>
        <end position="60"/>
    </location>
</feature>
<dbReference type="PANTHER" id="PTHR12430:SF0">
    <property type="entry name" value="TRANSLOCASE OF OUTER MITOCHONDRIAL MEMBRANE 20"/>
    <property type="match status" value="1"/>
</dbReference>